<dbReference type="InterPro" id="IPR041682">
    <property type="entry name" value="AAA_14"/>
</dbReference>
<dbReference type="HOGENOM" id="CLU_047370_0_0_10"/>
<evidence type="ECO:0000313" key="3">
    <source>
        <dbReference type="EMBL" id="ADR22712.1"/>
    </source>
</evidence>
<dbReference type="Pfam" id="PF13635">
    <property type="entry name" value="DUF4143"/>
    <property type="match status" value="1"/>
</dbReference>
<dbReference type="SUPFAM" id="SSF52540">
    <property type="entry name" value="P-loop containing nucleoside triphosphate hydrolases"/>
    <property type="match status" value="1"/>
</dbReference>
<accession>E4TR31</accession>
<dbReference type="InterPro" id="IPR027417">
    <property type="entry name" value="P-loop_NTPase"/>
</dbReference>
<proteinExistence type="predicted"/>
<dbReference type="PANTHER" id="PTHR33295:SF7">
    <property type="entry name" value="ATPASE"/>
    <property type="match status" value="1"/>
</dbReference>
<feature type="domain" description="AAA" evidence="1">
    <location>
        <begin position="19"/>
        <end position="153"/>
    </location>
</feature>
<gene>
    <name evidence="3" type="ordered locus">Ftrac_2734</name>
</gene>
<evidence type="ECO:0000259" key="1">
    <source>
        <dbReference type="Pfam" id="PF13173"/>
    </source>
</evidence>
<evidence type="ECO:0008006" key="5">
    <source>
        <dbReference type="Google" id="ProtNLM"/>
    </source>
</evidence>
<dbReference type="eggNOG" id="COG1373">
    <property type="taxonomic scope" value="Bacteria"/>
</dbReference>
<reference evidence="3 4" key="1">
    <citation type="journal article" date="2011" name="Stand. Genomic Sci.">
        <title>Complete genome sequence of Marivirga tractuosa type strain (H-43).</title>
        <authorList>
            <person name="Pagani I."/>
            <person name="Chertkov O."/>
            <person name="Lapidus A."/>
            <person name="Lucas S."/>
            <person name="Del Rio T.G."/>
            <person name="Tice H."/>
            <person name="Copeland A."/>
            <person name="Cheng J.F."/>
            <person name="Nolan M."/>
            <person name="Saunders E."/>
            <person name="Pitluck S."/>
            <person name="Held B."/>
            <person name="Goodwin L."/>
            <person name="Liolios K."/>
            <person name="Ovchinikova G."/>
            <person name="Ivanova N."/>
            <person name="Mavromatis K."/>
            <person name="Pati A."/>
            <person name="Chen A."/>
            <person name="Palaniappan K."/>
            <person name="Land M."/>
            <person name="Hauser L."/>
            <person name="Jeffries C.D."/>
            <person name="Detter J.C."/>
            <person name="Han C."/>
            <person name="Tapia R."/>
            <person name="Ngatchou-Djao O.D."/>
            <person name="Rohde M."/>
            <person name="Goker M."/>
            <person name="Spring S."/>
            <person name="Sikorski J."/>
            <person name="Woyke T."/>
            <person name="Bristow J."/>
            <person name="Eisen J.A."/>
            <person name="Markowitz V."/>
            <person name="Hugenholtz P."/>
            <person name="Klenk H.P."/>
            <person name="Kyrpides N.C."/>
        </authorList>
    </citation>
    <scope>NUCLEOTIDE SEQUENCE [LARGE SCALE GENOMIC DNA]</scope>
    <source>
        <strain evidence="4">ATCC 23168 / DSM 4126 / NBRC 15989 / NCIMB 1408 / VKM B-1430 / H-43</strain>
    </source>
</reference>
<dbReference type="OrthoDB" id="9801840at2"/>
<dbReference type="Gene3D" id="3.40.50.300">
    <property type="entry name" value="P-loop containing nucleotide triphosphate hydrolases"/>
    <property type="match status" value="1"/>
</dbReference>
<organism evidence="3 4">
    <name type="scientific">Marivirga tractuosa (strain ATCC 23168 / DSM 4126 / NBRC 15989 / NCIMB 1408 / VKM B-1430 / H-43)</name>
    <name type="common">Microscilla tractuosa</name>
    <name type="synonym">Flexibacter tractuosus</name>
    <dbReference type="NCBI Taxonomy" id="643867"/>
    <lineage>
        <taxon>Bacteria</taxon>
        <taxon>Pseudomonadati</taxon>
        <taxon>Bacteroidota</taxon>
        <taxon>Cytophagia</taxon>
        <taxon>Cytophagales</taxon>
        <taxon>Marivirgaceae</taxon>
        <taxon>Marivirga</taxon>
    </lineage>
</organism>
<name>E4TR31_MARTH</name>
<dbReference type="InterPro" id="IPR025420">
    <property type="entry name" value="DUF4143"/>
</dbReference>
<evidence type="ECO:0000313" key="4">
    <source>
        <dbReference type="Proteomes" id="UP000008720"/>
    </source>
</evidence>
<sequence length="452" mass="52162">MAYYRKQIETLLSWKEENNRKPLVLRGARQVGKTTLINIFSQNYKQFISLNLEKKKDANYFKTYKEANVLLEALLLINRLQDVEKKETLLFIDEIQECPEAIALLRYFYEELPHLHVIAAGSLLEHSLSQVKSFPVGRVKYLYIFPMNFQEFLLAHKMDALLEQLGKIPINQAAHQVAMDWFHSYALVGGMPEVVANNTNQEGISQLSPIYESIWASYQDDVPKYAKNATEEKVIRHLMRTAPLYLDARVTFQGFGNSNYRSREVGESFRALDDTKIIQLIYPGTSVDYPLVTDYRKSPRLQFLDTGLLNHALGIQADLLAVEDLSTSYKGALLPHLITQELISMQEQSYQKPNFWVRQKKDAQAEVDLVYSYRGHIIPIEIKSGKVGKLRSLHQFIDAAPHPFAVRMYAGKFSIESHKTPKGTPYHLMNLPYYLTLYLEKYLTYFIENTSV</sequence>
<dbReference type="STRING" id="643867.Ftrac_2734"/>
<dbReference type="Pfam" id="PF13173">
    <property type="entry name" value="AAA_14"/>
    <property type="match status" value="1"/>
</dbReference>
<evidence type="ECO:0000259" key="2">
    <source>
        <dbReference type="Pfam" id="PF13635"/>
    </source>
</evidence>
<dbReference type="Proteomes" id="UP000008720">
    <property type="component" value="Chromosome"/>
</dbReference>
<dbReference type="RefSeq" id="WP_013454855.1">
    <property type="nucleotide sequence ID" value="NC_014759.1"/>
</dbReference>
<dbReference type="EMBL" id="CP002349">
    <property type="protein sequence ID" value="ADR22712.1"/>
    <property type="molecule type" value="Genomic_DNA"/>
</dbReference>
<dbReference type="AlphaFoldDB" id="E4TR31"/>
<feature type="domain" description="DUF4143" evidence="2">
    <location>
        <begin position="219"/>
        <end position="385"/>
    </location>
</feature>
<protein>
    <recommendedName>
        <fullName evidence="5">AAA family ATPase</fullName>
    </recommendedName>
</protein>
<keyword evidence="4" id="KW-1185">Reference proteome</keyword>
<dbReference type="PANTHER" id="PTHR33295">
    <property type="entry name" value="ATPASE"/>
    <property type="match status" value="1"/>
</dbReference>
<dbReference type="KEGG" id="mtt:Ftrac_2734"/>